<dbReference type="InterPro" id="IPR017896">
    <property type="entry name" value="4Fe4S_Fe-S-bd"/>
</dbReference>
<dbReference type="Proteomes" id="UP000198640">
    <property type="component" value="Unassembled WGS sequence"/>
</dbReference>
<comment type="catalytic activity">
    <reaction evidence="6">
        <text>glycolate + A = glyoxylate + AH2</text>
        <dbReference type="Rhea" id="RHEA:21264"/>
        <dbReference type="ChEBI" id="CHEBI:13193"/>
        <dbReference type="ChEBI" id="CHEBI:17499"/>
        <dbReference type="ChEBI" id="CHEBI:29805"/>
        <dbReference type="ChEBI" id="CHEBI:36655"/>
        <dbReference type="EC" id="1.1.99.14"/>
    </reaction>
</comment>
<dbReference type="EMBL" id="FNOY01000047">
    <property type="protein sequence ID" value="SDY61373.1"/>
    <property type="molecule type" value="Genomic_DNA"/>
</dbReference>
<feature type="domain" description="4Fe-4S ferredoxin-type" evidence="7">
    <location>
        <begin position="25"/>
        <end position="54"/>
    </location>
</feature>
<evidence type="ECO:0000313" key="9">
    <source>
        <dbReference type="Proteomes" id="UP000198640"/>
    </source>
</evidence>
<proteinExistence type="predicted"/>
<dbReference type="InterPro" id="IPR012257">
    <property type="entry name" value="Glc_ox_4Fe-4S"/>
</dbReference>
<dbReference type="RefSeq" id="WP_342707079.1">
    <property type="nucleotide sequence ID" value="NZ_FNOY01000047.1"/>
</dbReference>
<dbReference type="InterPro" id="IPR017900">
    <property type="entry name" value="4Fe4S_Fe_S_CS"/>
</dbReference>
<dbReference type="PANTHER" id="PTHR32479:SF17">
    <property type="entry name" value="GLYCOLATE OXIDASE IRON-SULFUR SUBUNIT"/>
    <property type="match status" value="1"/>
</dbReference>
<feature type="domain" description="4Fe-4S ferredoxin-type" evidence="7">
    <location>
        <begin position="76"/>
        <end position="107"/>
    </location>
</feature>
<dbReference type="SUPFAM" id="SSF46548">
    <property type="entry name" value="alpha-helical ferredoxin"/>
    <property type="match status" value="1"/>
</dbReference>
<dbReference type="EC" id="1.1.99.14" evidence="6"/>
<keyword evidence="4 6" id="KW-0408">Iron</keyword>
<dbReference type="Pfam" id="PF02754">
    <property type="entry name" value="CCG"/>
    <property type="match status" value="2"/>
</dbReference>
<keyword evidence="5 6" id="KW-0411">Iron-sulfur</keyword>
<keyword evidence="1 6" id="KW-0004">4Fe-4S</keyword>
<evidence type="ECO:0000256" key="3">
    <source>
        <dbReference type="ARBA" id="ARBA00022737"/>
    </source>
</evidence>
<sequence length="443" mass="48670">MKSSTFHPTTGTKNQQEITLMDPSAELLAEANRCVACGLCLPHCPTYRLTLSEADSPRGRIALMSGVANARIPMNARYVQHMDRCLTCRACERVCPNNVAYGRLIDQARTMIQANVQARAANDGGEGRSRQGRLRHFLERVLIAHPARFDMLRPFVRLVIKSRLLAMLLRLNILKKHALIQSQWFLTRRHLPGHFWRTSYPAKGRPRGAVALFLGCVTRVIDMETLLSALTVLNRLGYTVHVPRAQTCCGALYQHAGLADEAAALARRNHQAFAGLDIQAILSTASGCGAQLVDVAAQSPAHATAVPVMDIHQFLAGQDWSGIHFAPLQRKVAVHEACTLRNVLRASNHLYPLLARVPGLEIQALAGNDQCCGAAGTYYLDQPEFANALLDDKLQAIEQANPDYLVTANVGCALHMANGLLKEGKNIEVLHPVTLLARQMRIL</sequence>
<dbReference type="PROSITE" id="PS51379">
    <property type="entry name" value="4FE4S_FER_2"/>
    <property type="match status" value="2"/>
</dbReference>
<dbReference type="GO" id="GO:0019154">
    <property type="term" value="F:glycolate dehydrogenase activity"/>
    <property type="evidence" value="ECO:0007669"/>
    <property type="project" value="UniProtKB-EC"/>
</dbReference>
<evidence type="ECO:0000256" key="1">
    <source>
        <dbReference type="ARBA" id="ARBA00022485"/>
    </source>
</evidence>
<accession>A0A1H3LAA1</accession>
<keyword evidence="6" id="KW-0249">Electron transport</keyword>
<evidence type="ECO:0000256" key="6">
    <source>
        <dbReference type="PIRNR" id="PIRNR000139"/>
    </source>
</evidence>
<dbReference type="AlphaFoldDB" id="A0A1H3LAA1"/>
<protein>
    <recommendedName>
        <fullName evidence="6">Glycolate oxidase iron-sulfur subunit</fullName>
        <ecNumber evidence="6">1.1.99.14</ecNumber>
    </recommendedName>
</protein>
<evidence type="ECO:0000259" key="7">
    <source>
        <dbReference type="PROSITE" id="PS51379"/>
    </source>
</evidence>
<gene>
    <name evidence="8" type="ORF">SAMN05421881_10479</name>
</gene>
<dbReference type="Gene3D" id="1.10.1060.10">
    <property type="entry name" value="Alpha-helical ferredoxin"/>
    <property type="match status" value="1"/>
</dbReference>
<dbReference type="Pfam" id="PF13183">
    <property type="entry name" value="Fer4_8"/>
    <property type="match status" value="1"/>
</dbReference>
<dbReference type="InterPro" id="IPR009051">
    <property type="entry name" value="Helical_ferredxn"/>
</dbReference>
<keyword evidence="6" id="KW-0813">Transport</keyword>
<keyword evidence="2 6" id="KW-0479">Metal-binding</keyword>
<evidence type="ECO:0000256" key="4">
    <source>
        <dbReference type="ARBA" id="ARBA00023004"/>
    </source>
</evidence>
<reference evidence="8 9" key="1">
    <citation type="submission" date="2016-10" db="EMBL/GenBank/DDBJ databases">
        <authorList>
            <person name="de Groot N.N."/>
        </authorList>
    </citation>
    <scope>NUCLEOTIDE SEQUENCE [LARGE SCALE GENOMIC DNA]</scope>
    <source>
        <strain evidence="8 9">Nm1</strain>
    </source>
</reference>
<comment type="cofactor">
    <cofactor evidence="6">
        <name>[4Fe-4S] cluster</name>
        <dbReference type="ChEBI" id="CHEBI:49883"/>
    </cofactor>
    <text evidence="6">Binds 2 [4Fe-4S] clusters.</text>
</comment>
<dbReference type="GO" id="GO:0046872">
    <property type="term" value="F:metal ion binding"/>
    <property type="evidence" value="ECO:0007669"/>
    <property type="project" value="UniProtKB-UniRule"/>
</dbReference>
<name>A0A1H3LAA1_9PROT</name>
<comment type="function">
    <text evidence="6">Component of a complex that catalyzes the oxidation of glycolate to glyoxylate.</text>
</comment>
<dbReference type="STRING" id="44576.SAMN05421881_10479"/>
<dbReference type="InterPro" id="IPR004017">
    <property type="entry name" value="Cys_rich_dom"/>
</dbReference>
<evidence type="ECO:0000256" key="5">
    <source>
        <dbReference type="ARBA" id="ARBA00023014"/>
    </source>
</evidence>
<comment type="catalytic activity">
    <reaction evidence="6">
        <text>(R)-lactate + A = pyruvate + AH2</text>
        <dbReference type="Rhea" id="RHEA:15089"/>
        <dbReference type="ChEBI" id="CHEBI:13193"/>
        <dbReference type="ChEBI" id="CHEBI:15361"/>
        <dbReference type="ChEBI" id="CHEBI:16004"/>
        <dbReference type="ChEBI" id="CHEBI:17499"/>
    </reaction>
</comment>
<evidence type="ECO:0000256" key="2">
    <source>
        <dbReference type="ARBA" id="ARBA00022723"/>
    </source>
</evidence>
<dbReference type="PIRSF" id="PIRSF000139">
    <property type="entry name" value="Glc_ox_4Fe-4S"/>
    <property type="match status" value="1"/>
</dbReference>
<organism evidence="8 9">
    <name type="scientific">Nitrosomonas halophila</name>
    <dbReference type="NCBI Taxonomy" id="44576"/>
    <lineage>
        <taxon>Bacteria</taxon>
        <taxon>Pseudomonadati</taxon>
        <taxon>Pseudomonadota</taxon>
        <taxon>Betaproteobacteria</taxon>
        <taxon>Nitrosomonadales</taxon>
        <taxon>Nitrosomonadaceae</taxon>
        <taxon>Nitrosomonas</taxon>
    </lineage>
</organism>
<dbReference type="GO" id="GO:0051539">
    <property type="term" value="F:4 iron, 4 sulfur cluster binding"/>
    <property type="evidence" value="ECO:0007669"/>
    <property type="project" value="UniProtKB-UniRule"/>
</dbReference>
<keyword evidence="9" id="KW-1185">Reference proteome</keyword>
<dbReference type="PROSITE" id="PS00198">
    <property type="entry name" value="4FE4S_FER_1"/>
    <property type="match status" value="2"/>
</dbReference>
<dbReference type="PANTHER" id="PTHR32479">
    <property type="entry name" value="GLYCOLATE OXIDASE IRON-SULFUR SUBUNIT"/>
    <property type="match status" value="1"/>
</dbReference>
<evidence type="ECO:0000313" key="8">
    <source>
        <dbReference type="EMBL" id="SDY61373.1"/>
    </source>
</evidence>
<keyword evidence="3" id="KW-0677">Repeat</keyword>